<sequence>MIDTDGLRARLRELEEVKDEVIETGVKVNRLSKSVIYSLIRDDVETARRYIREMQDLVNKLRELIAKYPMYYNNAVISLQEYVEAMTMWFFMTENRIPSPSELGVDAEPYINGIADFTGELSRKATEEMIKNNLDFALRAKKVMEELYLDLLSLEPRDYEMRKKVDYVSSNINWLNEKIFYKTLNIKVVQEPSSKNSDVNNSLE</sequence>
<dbReference type="Gene3D" id="1.20.58.2140">
    <property type="match status" value="1"/>
</dbReference>
<dbReference type="GeneID" id="9752750"/>
<feature type="coiled-coil region" evidence="2">
    <location>
        <begin position="4"/>
        <end position="67"/>
    </location>
</feature>
<accession>E1QUQ9</accession>
<evidence type="ECO:0000256" key="2">
    <source>
        <dbReference type="SAM" id="Coils"/>
    </source>
</evidence>
<dbReference type="GO" id="GO:0043565">
    <property type="term" value="F:sequence-specific DNA binding"/>
    <property type="evidence" value="ECO:0007669"/>
    <property type="project" value="InterPro"/>
</dbReference>
<dbReference type="STRING" id="572478.Vdis_1805"/>
<dbReference type="EMBL" id="CP002100">
    <property type="protein sequence ID" value="ADN51178.1"/>
    <property type="molecule type" value="Genomic_DNA"/>
</dbReference>
<reference evidence="4" key="2">
    <citation type="journal article" date="2010" name="Stand. Genomic Sci.">
        <title>Complete genome sequence of Vulcanisaeta distributa type strain (IC-017T).</title>
        <authorList>
            <person name="Mavromatis K."/>
            <person name="Sikorski J."/>
            <person name="Pabst E."/>
            <person name="Teshima H."/>
            <person name="Lapidus A."/>
            <person name="Lucas S."/>
            <person name="Nolan M."/>
            <person name="Glavina Del Rio T."/>
            <person name="Cheng J."/>
            <person name="Bruce D."/>
            <person name="Goodwin L."/>
            <person name="Pitluck S."/>
            <person name="Liolios K."/>
            <person name="Ivanova N."/>
            <person name="Mikhailova N."/>
            <person name="Pati A."/>
            <person name="Chen A."/>
            <person name="Palaniappan K."/>
            <person name="Land M."/>
            <person name="Hauser L."/>
            <person name="Chang Y."/>
            <person name="Jeffries C."/>
            <person name="Rohde M."/>
            <person name="Spring S."/>
            <person name="Goker M."/>
            <person name="Wirth R."/>
            <person name="Woyke T."/>
            <person name="Bristow J."/>
            <person name="Eisen J."/>
            <person name="Markowitz V."/>
            <person name="Hugenholtz P."/>
            <person name="Klenk H."/>
            <person name="Kyrpides N."/>
        </authorList>
    </citation>
    <scope>NUCLEOTIDE SEQUENCE [LARGE SCALE GENOMIC DNA]</scope>
    <source>
        <strain evidence="4">DSM 14429 / JCM 11212 / NBRC 100878 / IC-017</strain>
    </source>
</reference>
<evidence type="ECO:0000313" key="4">
    <source>
        <dbReference type="Proteomes" id="UP000006681"/>
    </source>
</evidence>
<organism evidence="3 4">
    <name type="scientific">Vulcanisaeta distributa (strain DSM 14429 / JCM 11212 / NBRC 100878 / IC-017)</name>
    <dbReference type="NCBI Taxonomy" id="572478"/>
    <lineage>
        <taxon>Archaea</taxon>
        <taxon>Thermoproteota</taxon>
        <taxon>Thermoprotei</taxon>
        <taxon>Thermoproteales</taxon>
        <taxon>Thermoproteaceae</taxon>
        <taxon>Vulcanisaeta</taxon>
    </lineage>
</organism>
<evidence type="ECO:0000313" key="3">
    <source>
        <dbReference type="EMBL" id="ADN51178.1"/>
    </source>
</evidence>
<gene>
    <name evidence="3" type="ordered locus">Vdis_1805</name>
</gene>
<reference evidence="3 4" key="1">
    <citation type="journal article" date="2010" name="Stand. Genomic Sci.">
        <title>Complete genome sequence of Vulcanisaeta distributa type strain (IC-017).</title>
        <authorList>
            <person name="Mavromatis K."/>
            <person name="Sikorski J."/>
            <person name="Pabst E."/>
            <person name="Teshima H."/>
            <person name="Lapidus A."/>
            <person name="Lucas S."/>
            <person name="Nolan M."/>
            <person name="Glavina Del Rio T."/>
            <person name="Cheng J.F."/>
            <person name="Bruce D."/>
            <person name="Goodwin L."/>
            <person name="Pitluck S."/>
            <person name="Liolios K."/>
            <person name="Ivanova N."/>
            <person name="Mikhailova N."/>
            <person name="Pati A."/>
            <person name="Chen A."/>
            <person name="Palaniappan K."/>
            <person name="Land M."/>
            <person name="Hauser L."/>
            <person name="Chang Y.J."/>
            <person name="Jeffries C.D."/>
            <person name="Rohde M."/>
            <person name="Spring S."/>
            <person name="Goker M."/>
            <person name="Wirth R."/>
            <person name="Woyke T."/>
            <person name="Bristow J."/>
            <person name="Eisen J.A."/>
            <person name="Markowitz V."/>
            <person name="Hugenholtz P."/>
            <person name="Klenk H.P."/>
            <person name="Kyrpides N.C."/>
        </authorList>
    </citation>
    <scope>NUCLEOTIDE SEQUENCE [LARGE SCALE GENOMIC DNA]</scope>
    <source>
        <strain evidence="4">DSM 14429 / JCM 11212 / NBRC 100878 / IC-017</strain>
    </source>
</reference>
<dbReference type="SUPFAM" id="SSF74784">
    <property type="entry name" value="Translin"/>
    <property type="match status" value="1"/>
</dbReference>
<proteinExistence type="predicted"/>
<dbReference type="eggNOG" id="arCOG04318">
    <property type="taxonomic scope" value="Archaea"/>
</dbReference>
<dbReference type="Pfam" id="PF01997">
    <property type="entry name" value="Translin"/>
    <property type="match status" value="1"/>
</dbReference>
<dbReference type="OrthoDB" id="26985at2157"/>
<dbReference type="HOGENOM" id="CLU_099315_0_0_2"/>
<dbReference type="RefSeq" id="WP_013336903.1">
    <property type="nucleotide sequence ID" value="NC_014537.1"/>
</dbReference>
<dbReference type="Proteomes" id="UP000006681">
    <property type="component" value="Chromosome"/>
</dbReference>
<dbReference type="AlphaFoldDB" id="E1QUQ9"/>
<dbReference type="KEGG" id="vdi:Vdis_1805"/>
<keyword evidence="1" id="KW-0460">Magnesium</keyword>
<dbReference type="InterPro" id="IPR002848">
    <property type="entry name" value="Translin_fam"/>
</dbReference>
<dbReference type="NCBIfam" id="NF011157">
    <property type="entry name" value="PRK14562.1-2"/>
    <property type="match status" value="1"/>
</dbReference>
<evidence type="ECO:0000256" key="1">
    <source>
        <dbReference type="PIRSR" id="PIRSR602848-1"/>
    </source>
</evidence>
<keyword evidence="4" id="KW-1185">Reference proteome</keyword>
<name>E1QUQ9_VULDI</name>
<dbReference type="GO" id="GO:0046872">
    <property type="term" value="F:metal ion binding"/>
    <property type="evidence" value="ECO:0007669"/>
    <property type="project" value="UniProtKB-KW"/>
</dbReference>
<feature type="binding site" evidence="1">
    <location>
        <position position="120"/>
    </location>
    <ligand>
        <name>Mg(2+)</name>
        <dbReference type="ChEBI" id="CHEBI:18420"/>
    </ligand>
</feature>
<keyword evidence="2" id="KW-0175">Coiled coil</keyword>
<dbReference type="InterPro" id="IPR036081">
    <property type="entry name" value="Translin_sf"/>
</dbReference>
<feature type="binding site" evidence="1">
    <location>
        <position position="63"/>
    </location>
    <ligand>
        <name>Mg(2+)</name>
        <dbReference type="ChEBI" id="CHEBI:18420"/>
    </ligand>
</feature>
<dbReference type="CDD" id="cd14820">
    <property type="entry name" value="TRAX"/>
    <property type="match status" value="1"/>
</dbReference>
<keyword evidence="1" id="KW-0479">Metal-binding</keyword>
<dbReference type="PANTHER" id="PTHR10741">
    <property type="entry name" value="TRANSLIN AND TRANSLIN ASSOCIATED PROTEIN X"/>
    <property type="match status" value="1"/>
</dbReference>
<protein>
    <submittedName>
        <fullName evidence="3">Translin protein</fullName>
    </submittedName>
</protein>